<dbReference type="EMBL" id="CP144745">
    <property type="protein sequence ID" value="WVZ49575.1"/>
    <property type="molecule type" value="Genomic_DNA"/>
</dbReference>
<gene>
    <name evidence="2" type="ORF">U9M48_000917</name>
</gene>
<sequence length="236" mass="25776">MERPARVSVGAPSLAASSRSPTRHGDWISYPLGFHRSFFMSRMAAVTALLHHLPPRSSCRALGRQQPISHPFPFPVAIGEVVAKRTSGDGRSRDSTAGSRAPYTGSRRGDTSVSPGGWRRGRVVKLDVSEFEQPLVGLSTTRVPRTAHTTRPGQRPHASSTSTSSLDAANLNKAANTKTTRRDVVHVIHNFQPCISLTKIIFERQGRLQLHQSIRQGMQTCRDGGAPKLGRPSNFK</sequence>
<feature type="compositionally biased region" description="Basic and acidic residues" evidence="1">
    <location>
        <begin position="85"/>
        <end position="94"/>
    </location>
</feature>
<proteinExistence type="predicted"/>
<dbReference type="AlphaFoldDB" id="A0AAQ3SHR1"/>
<feature type="region of interest" description="Disordered" evidence="1">
    <location>
        <begin position="1"/>
        <end position="22"/>
    </location>
</feature>
<accession>A0AAQ3SHR1</accession>
<reference evidence="2 3" key="1">
    <citation type="submission" date="2024-02" db="EMBL/GenBank/DDBJ databases">
        <title>High-quality chromosome-scale genome assembly of Pensacola bahiagrass (Paspalum notatum Flugge var. saurae).</title>
        <authorList>
            <person name="Vega J.M."/>
            <person name="Podio M."/>
            <person name="Orjuela J."/>
            <person name="Siena L.A."/>
            <person name="Pessino S.C."/>
            <person name="Combes M.C."/>
            <person name="Mariac C."/>
            <person name="Albertini E."/>
            <person name="Pupilli F."/>
            <person name="Ortiz J.P.A."/>
            <person name="Leblanc O."/>
        </authorList>
    </citation>
    <scope>NUCLEOTIDE SEQUENCE [LARGE SCALE GENOMIC DNA]</scope>
    <source>
        <strain evidence="2">R1</strain>
        <tissue evidence="2">Leaf</tissue>
    </source>
</reference>
<dbReference type="Proteomes" id="UP001341281">
    <property type="component" value="Chromosome 01"/>
</dbReference>
<feature type="compositionally biased region" description="Low complexity" evidence="1">
    <location>
        <begin position="159"/>
        <end position="169"/>
    </location>
</feature>
<feature type="region of interest" description="Disordered" evidence="1">
    <location>
        <begin position="137"/>
        <end position="169"/>
    </location>
</feature>
<organism evidence="2 3">
    <name type="scientific">Paspalum notatum var. saurae</name>
    <dbReference type="NCBI Taxonomy" id="547442"/>
    <lineage>
        <taxon>Eukaryota</taxon>
        <taxon>Viridiplantae</taxon>
        <taxon>Streptophyta</taxon>
        <taxon>Embryophyta</taxon>
        <taxon>Tracheophyta</taxon>
        <taxon>Spermatophyta</taxon>
        <taxon>Magnoliopsida</taxon>
        <taxon>Liliopsida</taxon>
        <taxon>Poales</taxon>
        <taxon>Poaceae</taxon>
        <taxon>PACMAD clade</taxon>
        <taxon>Panicoideae</taxon>
        <taxon>Andropogonodae</taxon>
        <taxon>Paspaleae</taxon>
        <taxon>Paspalinae</taxon>
        <taxon>Paspalum</taxon>
    </lineage>
</organism>
<name>A0AAQ3SHR1_PASNO</name>
<feature type="region of interest" description="Disordered" evidence="1">
    <location>
        <begin position="85"/>
        <end position="118"/>
    </location>
</feature>
<evidence type="ECO:0000313" key="2">
    <source>
        <dbReference type="EMBL" id="WVZ49575.1"/>
    </source>
</evidence>
<keyword evidence="3" id="KW-1185">Reference proteome</keyword>
<evidence type="ECO:0000256" key="1">
    <source>
        <dbReference type="SAM" id="MobiDB-lite"/>
    </source>
</evidence>
<evidence type="ECO:0000313" key="3">
    <source>
        <dbReference type="Proteomes" id="UP001341281"/>
    </source>
</evidence>
<protein>
    <submittedName>
        <fullName evidence="2">Uncharacterized protein</fullName>
    </submittedName>
</protein>
<feature type="compositionally biased region" description="Polar residues" evidence="1">
    <location>
        <begin position="138"/>
        <end position="152"/>
    </location>
</feature>